<sequence>MFSNIQSAFFTQSEESKLLFLASQLIEGRRQATFAAQAPFEAKLHYLANQLARGVNANTTSAQATFSPVEANSTLVQANVIPAQHYSMPIQTYSKPAYKDANEAYLEKIASCMEVSASYFEKISSHPASLASYPRATDSPTDSGYDSQSSARSSPCITKATLGSYPTWSTTSDWYGQASTPRIDLEDSPVKPPRNVNAKPFVPRPVKKERQHPLMPHSNVDAVPFYPERYLLEEERWNL</sequence>
<organism evidence="2 3">
    <name type="scientific">Bursaphelenchus okinawaensis</name>
    <dbReference type="NCBI Taxonomy" id="465554"/>
    <lineage>
        <taxon>Eukaryota</taxon>
        <taxon>Metazoa</taxon>
        <taxon>Ecdysozoa</taxon>
        <taxon>Nematoda</taxon>
        <taxon>Chromadorea</taxon>
        <taxon>Rhabditida</taxon>
        <taxon>Tylenchina</taxon>
        <taxon>Tylenchomorpha</taxon>
        <taxon>Aphelenchoidea</taxon>
        <taxon>Aphelenchoididae</taxon>
        <taxon>Bursaphelenchus</taxon>
    </lineage>
</organism>
<comment type="caution">
    <text evidence="2">The sequence shown here is derived from an EMBL/GenBank/DDBJ whole genome shotgun (WGS) entry which is preliminary data.</text>
</comment>
<dbReference type="AlphaFoldDB" id="A0A811KDS5"/>
<dbReference type="EMBL" id="CAJFDH010000003">
    <property type="protein sequence ID" value="CAD5213965.1"/>
    <property type="molecule type" value="Genomic_DNA"/>
</dbReference>
<gene>
    <name evidence="2" type="ORF">BOKJ2_LOCUS5356</name>
</gene>
<proteinExistence type="predicted"/>
<feature type="compositionally biased region" description="Polar residues" evidence="1">
    <location>
        <begin position="138"/>
        <end position="153"/>
    </location>
</feature>
<evidence type="ECO:0000256" key="1">
    <source>
        <dbReference type="SAM" id="MobiDB-lite"/>
    </source>
</evidence>
<evidence type="ECO:0000313" key="3">
    <source>
        <dbReference type="Proteomes" id="UP000614601"/>
    </source>
</evidence>
<protein>
    <submittedName>
        <fullName evidence="2">Uncharacterized protein</fullName>
    </submittedName>
</protein>
<dbReference type="Proteomes" id="UP000614601">
    <property type="component" value="Unassembled WGS sequence"/>
</dbReference>
<dbReference type="Proteomes" id="UP000783686">
    <property type="component" value="Unassembled WGS sequence"/>
</dbReference>
<accession>A0A811KDS5</accession>
<reference evidence="2" key="1">
    <citation type="submission" date="2020-09" db="EMBL/GenBank/DDBJ databases">
        <authorList>
            <person name="Kikuchi T."/>
        </authorList>
    </citation>
    <scope>NUCLEOTIDE SEQUENCE</scope>
    <source>
        <strain evidence="2">SH1</strain>
    </source>
</reference>
<dbReference type="EMBL" id="CAJFCW020000003">
    <property type="protein sequence ID" value="CAG9101840.1"/>
    <property type="molecule type" value="Genomic_DNA"/>
</dbReference>
<evidence type="ECO:0000313" key="2">
    <source>
        <dbReference type="EMBL" id="CAD5213965.1"/>
    </source>
</evidence>
<feature type="region of interest" description="Disordered" evidence="1">
    <location>
        <begin position="130"/>
        <end position="153"/>
    </location>
</feature>
<keyword evidence="3" id="KW-1185">Reference proteome</keyword>
<name>A0A811KDS5_9BILA</name>
<feature type="region of interest" description="Disordered" evidence="1">
    <location>
        <begin position="183"/>
        <end position="211"/>
    </location>
</feature>